<evidence type="ECO:0000313" key="3">
    <source>
        <dbReference type="EMBL" id="MFC3675622.1"/>
    </source>
</evidence>
<dbReference type="InterPro" id="IPR045582">
    <property type="entry name" value="Trehalase-like_N"/>
</dbReference>
<protein>
    <submittedName>
        <fullName evidence="3">Glycoside hydrolase family 15 protein</fullName>
    </submittedName>
</protein>
<dbReference type="PANTHER" id="PTHR31616">
    <property type="entry name" value="TREHALASE"/>
    <property type="match status" value="1"/>
</dbReference>
<dbReference type="SUPFAM" id="SSF48208">
    <property type="entry name" value="Six-hairpin glycosidases"/>
    <property type="match status" value="1"/>
</dbReference>
<dbReference type="RefSeq" id="WP_379724534.1">
    <property type="nucleotide sequence ID" value="NZ_JBHRYJ010000001.1"/>
</dbReference>
<accession>A0ABV7VFB4</accession>
<gene>
    <name evidence="3" type="ORF">ACFOOQ_08715</name>
</gene>
<name>A0ABV7VFB4_9PROT</name>
<feature type="domain" description="Trehalase-like N-terminal" evidence="2">
    <location>
        <begin position="14"/>
        <end position="139"/>
    </location>
</feature>
<evidence type="ECO:0000259" key="2">
    <source>
        <dbReference type="Pfam" id="PF19291"/>
    </source>
</evidence>
<evidence type="ECO:0000259" key="1">
    <source>
        <dbReference type="Pfam" id="PF00723"/>
    </source>
</evidence>
<reference evidence="4" key="1">
    <citation type="journal article" date="2019" name="Int. J. Syst. Evol. Microbiol.">
        <title>The Global Catalogue of Microorganisms (GCM) 10K type strain sequencing project: providing services to taxonomists for standard genome sequencing and annotation.</title>
        <authorList>
            <consortium name="The Broad Institute Genomics Platform"/>
            <consortium name="The Broad Institute Genome Sequencing Center for Infectious Disease"/>
            <person name="Wu L."/>
            <person name="Ma J."/>
        </authorList>
    </citation>
    <scope>NUCLEOTIDE SEQUENCE [LARGE SCALE GENOMIC DNA]</scope>
    <source>
        <strain evidence="4">KCTC 42182</strain>
    </source>
</reference>
<dbReference type="Pfam" id="PF00723">
    <property type="entry name" value="Glyco_hydro_15"/>
    <property type="match status" value="1"/>
</dbReference>
<dbReference type="EMBL" id="JBHRYJ010000001">
    <property type="protein sequence ID" value="MFC3675622.1"/>
    <property type="molecule type" value="Genomic_DNA"/>
</dbReference>
<comment type="caution">
    <text evidence="3">The sequence shown here is derived from an EMBL/GenBank/DDBJ whole genome shotgun (WGS) entry which is preliminary data.</text>
</comment>
<evidence type="ECO:0000313" key="4">
    <source>
        <dbReference type="Proteomes" id="UP001595711"/>
    </source>
</evidence>
<keyword evidence="4" id="KW-1185">Reference proteome</keyword>
<feature type="domain" description="GH15-like" evidence="1">
    <location>
        <begin position="227"/>
        <end position="591"/>
    </location>
</feature>
<dbReference type="InterPro" id="IPR011613">
    <property type="entry name" value="GH15-like"/>
</dbReference>
<dbReference type="InterPro" id="IPR008928">
    <property type="entry name" value="6-hairpin_glycosidase_sf"/>
</dbReference>
<dbReference type="InterPro" id="IPR012341">
    <property type="entry name" value="6hp_glycosidase-like_sf"/>
</dbReference>
<keyword evidence="3" id="KW-0378">Hydrolase</keyword>
<sequence>MTAAPEQAPESLDLGIVGNSIVAALIDREARIVWHCVPRLDGDPVFCRLLRPTQLEQGVFEIGLRDMVSSTQDYITNTAVLVTTLTDSRGGAVRITDFAPRFKQYDRIYRPAMLIRRIEPIAGTPAIRIRVRPLFGYGGVLPSRTLGSNHIRFTAPGAALRLTTDAPLAYVDDGSEFVLNEPVTLVLGPDESFTESLQHISREFLERTIEYWVDWSRYLSVPFEWQDAVIRAAITLKLCAYEETGAILAALTTSIPEAADTPRTWDYRYCWMRDAYFVVQALNRLGATKTMEDFLRYITTVMAQRQPGEELQPVYGIIPSAALIERELDTMQGYRGMGPVRIGNAAFAQRQNDTYGSIVLAVAQMFFDHRLPRRGDAALFADLERLGEQAAALALTPDAGLWEFRGRARVHTHSAAMCWAACRRLARIAGVLDLPDRAAYWREHADRIRHAILERAWNAELNSFVESFDGVDLDASLLLLQEIGFVAADDPRFLGTLDAIGKQLRRGNHLMRYVAPDDFGEPHTAFSICTFWYIDALAVAGRRDEAREIFETMLASRNHLGLLSEDVDPKTGALWGNFPQTYSMVGLIHCAMRLSKTWEEAFWRGS</sequence>
<dbReference type="Pfam" id="PF19291">
    <property type="entry name" value="TREH_N"/>
    <property type="match status" value="1"/>
</dbReference>
<dbReference type="PANTHER" id="PTHR31616:SF0">
    <property type="entry name" value="GLUCAN 1,4-ALPHA-GLUCOSIDASE"/>
    <property type="match status" value="1"/>
</dbReference>
<proteinExistence type="predicted"/>
<dbReference type="Gene3D" id="1.50.10.10">
    <property type="match status" value="1"/>
</dbReference>
<organism evidence="3 4">
    <name type="scientific">Ferrovibrio xuzhouensis</name>
    <dbReference type="NCBI Taxonomy" id="1576914"/>
    <lineage>
        <taxon>Bacteria</taxon>
        <taxon>Pseudomonadati</taxon>
        <taxon>Pseudomonadota</taxon>
        <taxon>Alphaproteobacteria</taxon>
        <taxon>Rhodospirillales</taxon>
        <taxon>Rhodospirillaceae</taxon>
        <taxon>Ferrovibrio</taxon>
    </lineage>
</organism>
<dbReference type="GO" id="GO:0016787">
    <property type="term" value="F:hydrolase activity"/>
    <property type="evidence" value="ECO:0007669"/>
    <property type="project" value="UniProtKB-KW"/>
</dbReference>
<dbReference type="Proteomes" id="UP001595711">
    <property type="component" value="Unassembled WGS sequence"/>
</dbReference>